<keyword evidence="2" id="KW-1185">Reference proteome</keyword>
<dbReference type="AlphaFoldDB" id="A0A640VZR0"/>
<reference evidence="1 2" key="1">
    <citation type="submission" date="2019-12" db="EMBL/GenBank/DDBJ databases">
        <title>Roseobacter cerasinus sp. nov., isolated from seawater around aquaculture.</title>
        <authorList>
            <person name="Muramatsu S."/>
            <person name="Takabe Y."/>
            <person name="Mori K."/>
            <person name="Takaichi S."/>
            <person name="Hanada S."/>
        </authorList>
    </citation>
    <scope>NUCLEOTIDE SEQUENCE [LARGE SCALE GENOMIC DNA]</scope>
    <source>
        <strain evidence="1 2">AI77</strain>
    </source>
</reference>
<dbReference type="InterPro" id="IPR002060">
    <property type="entry name" value="Squ/phyt_synthse"/>
</dbReference>
<dbReference type="Proteomes" id="UP000436522">
    <property type="component" value="Unassembled WGS sequence"/>
</dbReference>
<organism evidence="1 2">
    <name type="scientific">Roseobacter cerasinus</name>
    <dbReference type="NCBI Taxonomy" id="2602289"/>
    <lineage>
        <taxon>Bacteria</taxon>
        <taxon>Pseudomonadati</taxon>
        <taxon>Pseudomonadota</taxon>
        <taxon>Alphaproteobacteria</taxon>
        <taxon>Rhodobacterales</taxon>
        <taxon>Roseobacteraceae</taxon>
        <taxon>Roseobacter</taxon>
    </lineage>
</organism>
<gene>
    <name evidence="1" type="ORF">So717_34490</name>
</gene>
<dbReference type="SUPFAM" id="SSF48576">
    <property type="entry name" value="Terpenoid synthases"/>
    <property type="match status" value="1"/>
</dbReference>
<evidence type="ECO:0000313" key="1">
    <source>
        <dbReference type="EMBL" id="GFE51696.1"/>
    </source>
</evidence>
<dbReference type="OrthoDB" id="9814909at2"/>
<protein>
    <submittedName>
        <fullName evidence="1">Phytoene synthase</fullName>
    </submittedName>
</protein>
<evidence type="ECO:0000313" key="2">
    <source>
        <dbReference type="Proteomes" id="UP000436522"/>
    </source>
</evidence>
<name>A0A640VZR0_9RHOB</name>
<accession>A0A640VZR0</accession>
<dbReference type="Gene3D" id="1.10.600.10">
    <property type="entry name" value="Farnesyl Diphosphate Synthase"/>
    <property type="match status" value="1"/>
</dbReference>
<dbReference type="Pfam" id="PF00494">
    <property type="entry name" value="SQS_PSY"/>
    <property type="match status" value="1"/>
</dbReference>
<comment type="caution">
    <text evidence="1">The sequence shown here is derived from an EMBL/GenBank/DDBJ whole genome shotgun (WGS) entry which is preliminary data.</text>
</comment>
<proteinExistence type="predicted"/>
<dbReference type="EMBL" id="BLIV01000007">
    <property type="protein sequence ID" value="GFE51696.1"/>
    <property type="molecule type" value="Genomic_DNA"/>
</dbReference>
<dbReference type="InterPro" id="IPR008949">
    <property type="entry name" value="Isoprenoid_synthase_dom_sf"/>
</dbReference>
<dbReference type="RefSeq" id="WP_159979696.1">
    <property type="nucleotide sequence ID" value="NZ_BLIV01000007.1"/>
</dbReference>
<sequence length="256" mass="28282">MTFDANLTACAGLVQHGDPDRFAATMASPLSTRRRLFPLYAFNVEVARAPWVTKEPMIAEMRLQWWRDALEEIAEGRPPRRHEVVTPMARMLTPDQARALDTLVAARRWDIGTEAFEDETALWRYLDATTGTLLWTAAASLGAPAGDEAALRQTARAVALANWMLALPELEARGKRPMHDGRPETLAVLAKGALTDLAAQSVLSPAAHQALLSGWRARHILKTVSKHPQRVARAALVTPDLHRSITLIRARLLGRI</sequence>